<gene>
    <name evidence="2" type="ORF">FOZ60_012889</name>
</gene>
<evidence type="ECO:0000313" key="3">
    <source>
        <dbReference type="Proteomes" id="UP000541610"/>
    </source>
</evidence>
<comment type="caution">
    <text evidence="2">The sequence shown here is derived from an EMBL/GenBank/DDBJ whole genome shotgun (WGS) entry which is preliminary data.</text>
</comment>
<proteinExistence type="predicted"/>
<accession>A0A7J6NBH1</accession>
<keyword evidence="1" id="KW-0732">Signal</keyword>
<dbReference type="Proteomes" id="UP000541610">
    <property type="component" value="Unassembled WGS sequence"/>
</dbReference>
<reference evidence="2 3" key="1">
    <citation type="submission" date="2020-04" db="EMBL/GenBank/DDBJ databases">
        <title>Perkinsus olseni comparative genomics.</title>
        <authorList>
            <person name="Bogema D.R."/>
        </authorList>
    </citation>
    <scope>NUCLEOTIDE SEQUENCE [LARGE SCALE GENOMIC DNA]</scope>
    <source>
        <strain evidence="2">00978-12</strain>
    </source>
</reference>
<feature type="signal peptide" evidence="1">
    <location>
        <begin position="1"/>
        <end position="15"/>
    </location>
</feature>
<sequence length="209" mass="23119">MLFLIDLALFHIVIAGYTDAFSGNDTVANPGQVTELRSLRLPIAYEEPPNCLPPAENFQGKNYCWYRLEGDSQVNAGTLIPGTVAGALGIGYVTLELITVNSNPWARDVGVWAEGFTTLGLTLDFGIKLYLLFNVPRFFKVGGEDAGQAKQLNFPASLLTVVDVPCWGGWQRQPRGLALQLCTRRINIVVSRYCSIRKPIEAINIRRYP</sequence>
<evidence type="ECO:0000313" key="2">
    <source>
        <dbReference type="EMBL" id="KAF4680837.1"/>
    </source>
</evidence>
<name>A0A7J6NBH1_PEROL</name>
<evidence type="ECO:0000256" key="1">
    <source>
        <dbReference type="SAM" id="SignalP"/>
    </source>
</evidence>
<protein>
    <submittedName>
        <fullName evidence="2">Uncharacterized protein</fullName>
    </submittedName>
</protein>
<dbReference type="EMBL" id="JABANP010000568">
    <property type="protein sequence ID" value="KAF4680837.1"/>
    <property type="molecule type" value="Genomic_DNA"/>
</dbReference>
<organism evidence="2 3">
    <name type="scientific">Perkinsus olseni</name>
    <name type="common">Perkinsus atlanticus</name>
    <dbReference type="NCBI Taxonomy" id="32597"/>
    <lineage>
        <taxon>Eukaryota</taxon>
        <taxon>Sar</taxon>
        <taxon>Alveolata</taxon>
        <taxon>Perkinsozoa</taxon>
        <taxon>Perkinsea</taxon>
        <taxon>Perkinsida</taxon>
        <taxon>Perkinsidae</taxon>
        <taxon>Perkinsus</taxon>
    </lineage>
</organism>
<feature type="chain" id="PRO_5029754868" evidence="1">
    <location>
        <begin position="16"/>
        <end position="209"/>
    </location>
</feature>
<dbReference type="AlphaFoldDB" id="A0A7J6NBH1"/>